<dbReference type="Gene3D" id="3.30.450.40">
    <property type="match status" value="1"/>
</dbReference>
<organism evidence="6 7">
    <name type="scientific">Halopenitus malekzadehii</name>
    <dbReference type="NCBI Taxonomy" id="1267564"/>
    <lineage>
        <taxon>Archaea</taxon>
        <taxon>Methanobacteriati</taxon>
        <taxon>Methanobacteriota</taxon>
        <taxon>Stenosarchaea group</taxon>
        <taxon>Halobacteria</taxon>
        <taxon>Halobacteriales</taxon>
        <taxon>Haloferacaceae</taxon>
        <taxon>Halopenitus</taxon>
    </lineage>
</organism>
<keyword evidence="2 6" id="KW-0238">DNA-binding</keyword>
<sequence>MSKNNKSQTLESLEKTLNVVELLKSERKLTLSQISSKTGLPKSSVHRYLSTFRSRGYIVFDGSHYQLGSKFLDAGLRYRERTPLFQEAKHKVDELAEKTGEVSGCFIEEQGKLVYLYTKYGENAVKVMEGSELKLGAKKTLHTSASGKAILANLPSTYVDEIIQEHGLPSQTSNTITEKEVLLDELAEIREQGYALSFEEGEMGRNSIGAPILYESNKVAGAVGITGPANRLNRDRLESDFPEILLGLSNEIELNLKYNQL</sequence>
<accession>A0A1H6JYD4</accession>
<evidence type="ECO:0000313" key="7">
    <source>
        <dbReference type="Proteomes" id="UP000199215"/>
    </source>
</evidence>
<reference evidence="6 7" key="1">
    <citation type="submission" date="2016-10" db="EMBL/GenBank/DDBJ databases">
        <authorList>
            <person name="de Groot N.N."/>
        </authorList>
    </citation>
    <scope>NUCLEOTIDE SEQUENCE [LARGE SCALE GENOMIC DNA]</scope>
    <source>
        <strain evidence="6 7">IBRC-M10418</strain>
    </source>
</reference>
<dbReference type="SUPFAM" id="SSF46785">
    <property type="entry name" value="Winged helix' DNA-binding domain"/>
    <property type="match status" value="1"/>
</dbReference>
<dbReference type="PANTHER" id="PTHR30136:SF35">
    <property type="entry name" value="HTH-TYPE TRANSCRIPTIONAL REGULATOR RV1719"/>
    <property type="match status" value="1"/>
</dbReference>
<dbReference type="AlphaFoldDB" id="A0A1H6JYD4"/>
<dbReference type="InterPro" id="IPR005471">
    <property type="entry name" value="Tscrpt_reg_IclR_N"/>
</dbReference>
<evidence type="ECO:0000256" key="2">
    <source>
        <dbReference type="ARBA" id="ARBA00023125"/>
    </source>
</evidence>
<dbReference type="Pfam" id="PF09339">
    <property type="entry name" value="HTH_IclR"/>
    <property type="match status" value="1"/>
</dbReference>
<dbReference type="InterPro" id="IPR029016">
    <property type="entry name" value="GAF-like_dom_sf"/>
</dbReference>
<feature type="domain" description="IclR-ED" evidence="5">
    <location>
        <begin position="70"/>
        <end position="258"/>
    </location>
</feature>
<dbReference type="SMART" id="SM00346">
    <property type="entry name" value="HTH_ICLR"/>
    <property type="match status" value="1"/>
</dbReference>
<evidence type="ECO:0000256" key="3">
    <source>
        <dbReference type="ARBA" id="ARBA00023163"/>
    </source>
</evidence>
<dbReference type="EMBL" id="FNWU01000018">
    <property type="protein sequence ID" value="SEH64135.1"/>
    <property type="molecule type" value="Genomic_DNA"/>
</dbReference>
<dbReference type="InterPro" id="IPR050707">
    <property type="entry name" value="HTH_MetabolicPath_Reg"/>
</dbReference>
<dbReference type="InterPro" id="IPR036388">
    <property type="entry name" value="WH-like_DNA-bd_sf"/>
</dbReference>
<dbReference type="PANTHER" id="PTHR30136">
    <property type="entry name" value="HELIX-TURN-HELIX TRANSCRIPTIONAL REGULATOR, ICLR FAMILY"/>
    <property type="match status" value="1"/>
</dbReference>
<keyword evidence="3" id="KW-0804">Transcription</keyword>
<dbReference type="PROSITE" id="PS51078">
    <property type="entry name" value="ICLR_ED"/>
    <property type="match status" value="1"/>
</dbReference>
<dbReference type="InterPro" id="IPR014757">
    <property type="entry name" value="Tscrpt_reg_IclR_C"/>
</dbReference>
<dbReference type="InterPro" id="IPR036390">
    <property type="entry name" value="WH_DNA-bd_sf"/>
</dbReference>
<dbReference type="SUPFAM" id="SSF55781">
    <property type="entry name" value="GAF domain-like"/>
    <property type="match status" value="1"/>
</dbReference>
<dbReference type="PROSITE" id="PS51077">
    <property type="entry name" value="HTH_ICLR"/>
    <property type="match status" value="1"/>
</dbReference>
<dbReference type="GO" id="GO:0003677">
    <property type="term" value="F:DNA binding"/>
    <property type="evidence" value="ECO:0007669"/>
    <property type="project" value="UniProtKB-KW"/>
</dbReference>
<evidence type="ECO:0000259" key="4">
    <source>
        <dbReference type="PROSITE" id="PS51077"/>
    </source>
</evidence>
<dbReference type="Proteomes" id="UP000199215">
    <property type="component" value="Unassembled WGS sequence"/>
</dbReference>
<gene>
    <name evidence="6" type="ORF">SAMN05192561_11814</name>
</gene>
<dbReference type="GO" id="GO:0045892">
    <property type="term" value="P:negative regulation of DNA-templated transcription"/>
    <property type="evidence" value="ECO:0007669"/>
    <property type="project" value="TreeGrafter"/>
</dbReference>
<protein>
    <submittedName>
        <fullName evidence="6">DNA-binding transcriptional regulator, IclR family</fullName>
    </submittedName>
</protein>
<dbReference type="STRING" id="1267564.SAMN05192561_11814"/>
<keyword evidence="1" id="KW-0805">Transcription regulation</keyword>
<dbReference type="Gene3D" id="1.10.10.10">
    <property type="entry name" value="Winged helix-like DNA-binding domain superfamily/Winged helix DNA-binding domain"/>
    <property type="match status" value="1"/>
</dbReference>
<name>A0A1H6JYD4_9EURY</name>
<feature type="domain" description="HTH iclR-type" evidence="4">
    <location>
        <begin position="10"/>
        <end position="69"/>
    </location>
</feature>
<proteinExistence type="predicted"/>
<dbReference type="GO" id="GO:0003700">
    <property type="term" value="F:DNA-binding transcription factor activity"/>
    <property type="evidence" value="ECO:0007669"/>
    <property type="project" value="TreeGrafter"/>
</dbReference>
<dbReference type="Pfam" id="PF01614">
    <property type="entry name" value="IclR_C"/>
    <property type="match status" value="1"/>
</dbReference>
<evidence type="ECO:0000256" key="1">
    <source>
        <dbReference type="ARBA" id="ARBA00023015"/>
    </source>
</evidence>
<keyword evidence="7" id="KW-1185">Reference proteome</keyword>
<dbReference type="RefSeq" id="WP_177167522.1">
    <property type="nucleotide sequence ID" value="NZ_FNWU01000018.1"/>
</dbReference>
<evidence type="ECO:0000313" key="6">
    <source>
        <dbReference type="EMBL" id="SEH64135.1"/>
    </source>
</evidence>
<dbReference type="OrthoDB" id="14763at2157"/>
<evidence type="ECO:0000259" key="5">
    <source>
        <dbReference type="PROSITE" id="PS51078"/>
    </source>
</evidence>